<dbReference type="AlphaFoldDB" id="A0A2J7R8S5"/>
<comment type="caution">
    <text evidence="1">The sequence shown here is derived from an EMBL/GenBank/DDBJ whole genome shotgun (WGS) entry which is preliminary data.</text>
</comment>
<dbReference type="SUPFAM" id="SSF56219">
    <property type="entry name" value="DNase I-like"/>
    <property type="match status" value="1"/>
</dbReference>
<evidence type="ECO:0008006" key="3">
    <source>
        <dbReference type="Google" id="ProtNLM"/>
    </source>
</evidence>
<feature type="non-terminal residue" evidence="1">
    <location>
        <position position="1"/>
    </location>
</feature>
<evidence type="ECO:0000313" key="2">
    <source>
        <dbReference type="Proteomes" id="UP000235965"/>
    </source>
</evidence>
<accession>A0A2J7R8S5</accession>
<dbReference type="InParanoid" id="A0A2J7R8S5"/>
<dbReference type="Gene3D" id="3.60.10.10">
    <property type="entry name" value="Endonuclease/exonuclease/phosphatase"/>
    <property type="match status" value="1"/>
</dbReference>
<sequence length="273" mass="31863">KQVRWDRGGIEPAGEYIFFYGNWNEIHELGTGFFVHKRIISTVKRVEFISDRISYTVCRWCDIIIMNVHAPTEDTRDDLKNRFYEELEHVFDKFPKYPIKNLLDFNGKVGREDIFKPTIGNESLHEISNDNGVRVVNFATSKTFTVKSTMFPHHNIHKFTWTSPDGKIHNKIDHILIDRRRHSSILDVRSFRAADCDTDHYLVVGKASERLAVSRQTMHGVHMERFNLKKLNEVEGKEEYCVEISNRFAALENLNTEVNVQYSVLRGWASPCT</sequence>
<name>A0A2J7R8S5_9NEOP</name>
<dbReference type="EMBL" id="NEVH01006721">
    <property type="protein sequence ID" value="PNF37232.1"/>
    <property type="molecule type" value="Genomic_DNA"/>
</dbReference>
<gene>
    <name evidence="1" type="ORF">B7P43_G00374</name>
</gene>
<evidence type="ECO:0000313" key="1">
    <source>
        <dbReference type="EMBL" id="PNF37232.1"/>
    </source>
</evidence>
<proteinExistence type="predicted"/>
<organism evidence="1 2">
    <name type="scientific">Cryptotermes secundus</name>
    <dbReference type="NCBI Taxonomy" id="105785"/>
    <lineage>
        <taxon>Eukaryota</taxon>
        <taxon>Metazoa</taxon>
        <taxon>Ecdysozoa</taxon>
        <taxon>Arthropoda</taxon>
        <taxon>Hexapoda</taxon>
        <taxon>Insecta</taxon>
        <taxon>Pterygota</taxon>
        <taxon>Neoptera</taxon>
        <taxon>Polyneoptera</taxon>
        <taxon>Dictyoptera</taxon>
        <taxon>Blattodea</taxon>
        <taxon>Blattoidea</taxon>
        <taxon>Termitoidae</taxon>
        <taxon>Kalotermitidae</taxon>
        <taxon>Cryptotermitinae</taxon>
        <taxon>Cryptotermes</taxon>
    </lineage>
</organism>
<dbReference type="InterPro" id="IPR036691">
    <property type="entry name" value="Endo/exonu/phosph_ase_sf"/>
</dbReference>
<dbReference type="STRING" id="105785.A0A2J7R8S5"/>
<keyword evidence="2" id="KW-1185">Reference proteome</keyword>
<dbReference type="Proteomes" id="UP000235965">
    <property type="component" value="Unassembled WGS sequence"/>
</dbReference>
<reference evidence="1 2" key="1">
    <citation type="submission" date="2017-12" db="EMBL/GenBank/DDBJ databases">
        <title>Hemimetabolous genomes reveal molecular basis of termite eusociality.</title>
        <authorList>
            <person name="Harrison M.C."/>
            <person name="Jongepier E."/>
            <person name="Robertson H.M."/>
            <person name="Arning N."/>
            <person name="Bitard-Feildel T."/>
            <person name="Chao H."/>
            <person name="Childers C.P."/>
            <person name="Dinh H."/>
            <person name="Doddapaneni H."/>
            <person name="Dugan S."/>
            <person name="Gowin J."/>
            <person name="Greiner C."/>
            <person name="Han Y."/>
            <person name="Hu H."/>
            <person name="Hughes D.S.T."/>
            <person name="Huylmans A.-K."/>
            <person name="Kemena C."/>
            <person name="Kremer L.P.M."/>
            <person name="Lee S.L."/>
            <person name="Lopez-Ezquerra A."/>
            <person name="Mallet L."/>
            <person name="Monroy-Kuhn J.M."/>
            <person name="Moser A."/>
            <person name="Murali S.C."/>
            <person name="Muzny D.M."/>
            <person name="Otani S."/>
            <person name="Piulachs M.-D."/>
            <person name="Poelchau M."/>
            <person name="Qu J."/>
            <person name="Schaub F."/>
            <person name="Wada-Katsumata A."/>
            <person name="Worley K.C."/>
            <person name="Xie Q."/>
            <person name="Ylla G."/>
            <person name="Poulsen M."/>
            <person name="Gibbs R.A."/>
            <person name="Schal C."/>
            <person name="Richards S."/>
            <person name="Belles X."/>
            <person name="Korb J."/>
            <person name="Bornberg-Bauer E."/>
        </authorList>
    </citation>
    <scope>NUCLEOTIDE SEQUENCE [LARGE SCALE GENOMIC DNA]</scope>
    <source>
        <tissue evidence="1">Whole body</tissue>
    </source>
</reference>
<protein>
    <recommendedName>
        <fullName evidence="3">Endonuclease/exonuclease/phosphatase domain-containing protein</fullName>
    </recommendedName>
</protein>